<dbReference type="EMBL" id="JACBPP010000001">
    <property type="protein sequence ID" value="KAF8005218.1"/>
    <property type="molecule type" value="Genomic_DNA"/>
</dbReference>
<comment type="caution">
    <text evidence="1">The sequence shown here is derived from an EMBL/GenBank/DDBJ whole genome shotgun (WGS) entry which is preliminary data.</text>
</comment>
<dbReference type="AlphaFoldDB" id="A0A8H7LEV2"/>
<proteinExistence type="predicted"/>
<organism evidence="1 2">
    <name type="scientific">Metschnikowia pulcherrima</name>
    <dbReference type="NCBI Taxonomy" id="27326"/>
    <lineage>
        <taxon>Eukaryota</taxon>
        <taxon>Fungi</taxon>
        <taxon>Dikarya</taxon>
        <taxon>Ascomycota</taxon>
        <taxon>Saccharomycotina</taxon>
        <taxon>Pichiomycetes</taxon>
        <taxon>Metschnikowiaceae</taxon>
        <taxon>Metschnikowia</taxon>
    </lineage>
</organism>
<dbReference type="OrthoDB" id="204377at2759"/>
<accession>A0A8H7LEV2</accession>
<dbReference type="Proteomes" id="UP000649328">
    <property type="component" value="Unassembled WGS sequence"/>
</dbReference>
<evidence type="ECO:0000313" key="1">
    <source>
        <dbReference type="EMBL" id="KAF8005218.1"/>
    </source>
</evidence>
<keyword evidence="2" id="KW-1185">Reference proteome</keyword>
<gene>
    <name evidence="1" type="ORF">HF325_000675</name>
</gene>
<name>A0A8H7LEV2_9ASCO</name>
<sequence>MCSYPHVITSLYKDSESAGWLVISGIGPVIYRGIDQQVSWTGYAVKEMSVKDLIGPVYQSLKEA</sequence>
<reference evidence="1" key="1">
    <citation type="submission" date="2020-10" db="EMBL/GenBank/DDBJ databases">
        <title>The Whole-Genome Sequence of Metschnikowia persimmonesis, a Novel Endophytic Yeast Species Isolated from Medicinal Plant Diospyros kaki Thumb.</title>
        <authorList>
            <person name="Rahmat E."/>
            <person name="Kang Y."/>
        </authorList>
    </citation>
    <scope>NUCLEOTIDE SEQUENCE</scope>
    <source>
        <strain evidence="1">KIOM G15050</strain>
    </source>
</reference>
<evidence type="ECO:0000313" key="2">
    <source>
        <dbReference type="Proteomes" id="UP000649328"/>
    </source>
</evidence>
<protein>
    <submittedName>
        <fullName evidence="1">Uncharacterized protein</fullName>
    </submittedName>
</protein>